<dbReference type="SUPFAM" id="SSF54236">
    <property type="entry name" value="Ubiquitin-like"/>
    <property type="match status" value="1"/>
</dbReference>
<dbReference type="InterPro" id="IPR029071">
    <property type="entry name" value="Ubiquitin-like_domsf"/>
</dbReference>
<evidence type="ECO:0008006" key="3">
    <source>
        <dbReference type="Google" id="ProtNLM"/>
    </source>
</evidence>
<dbReference type="Ensembl" id="ENSAPET00000009950.1">
    <property type="protein sequence ID" value="ENSAPEP00000009685.1"/>
    <property type="gene ID" value="ENSAPEG00000006961.1"/>
</dbReference>
<dbReference type="GeneTree" id="ENSGT00940000180931"/>
<evidence type="ECO:0000313" key="1">
    <source>
        <dbReference type="Ensembl" id="ENSAPEP00000009685.1"/>
    </source>
</evidence>
<protein>
    <recommendedName>
        <fullName evidence="3">Ubiquitin-like domain-containing protein</fullName>
    </recommendedName>
</protein>
<organism evidence="1 2">
    <name type="scientific">Amphiprion percula</name>
    <name type="common">Orange clownfish</name>
    <name type="synonym">Lutjanus percula</name>
    <dbReference type="NCBI Taxonomy" id="161767"/>
    <lineage>
        <taxon>Eukaryota</taxon>
        <taxon>Metazoa</taxon>
        <taxon>Chordata</taxon>
        <taxon>Craniata</taxon>
        <taxon>Vertebrata</taxon>
        <taxon>Euteleostomi</taxon>
        <taxon>Actinopterygii</taxon>
        <taxon>Neopterygii</taxon>
        <taxon>Teleostei</taxon>
        <taxon>Neoteleostei</taxon>
        <taxon>Acanthomorphata</taxon>
        <taxon>Ovalentaria</taxon>
        <taxon>Pomacentridae</taxon>
        <taxon>Amphiprion</taxon>
    </lineage>
</organism>
<reference evidence="1" key="3">
    <citation type="submission" date="2025-09" db="UniProtKB">
        <authorList>
            <consortium name="Ensembl"/>
        </authorList>
    </citation>
    <scope>IDENTIFICATION</scope>
</reference>
<sequence length="87" mass="9964">MGKVVVDIHGGQKLLIDLCDTEEQFKTITVLQLKEKICEHTGWPGNLITLKFITEKTLLNSMSLQGWRLHWTCTGRTSMIKLLETHL</sequence>
<name>A0A3P8SC72_AMPPE</name>
<proteinExistence type="predicted"/>
<dbReference type="AlphaFoldDB" id="A0A3P8SC72"/>
<keyword evidence="2" id="KW-1185">Reference proteome</keyword>
<dbReference type="OMA" id="CTGRTSM"/>
<reference evidence="1 2" key="1">
    <citation type="submission" date="2018-03" db="EMBL/GenBank/DDBJ databases">
        <title>Finding Nemo's genes: A chromosome-scale reference assembly of the genome of the orange clownfish Amphiprion percula.</title>
        <authorList>
            <person name="Lehmann R."/>
        </authorList>
    </citation>
    <scope>NUCLEOTIDE SEQUENCE</scope>
</reference>
<accession>A0A3P8SC72</accession>
<dbReference type="Proteomes" id="UP000265080">
    <property type="component" value="Chromosome 23"/>
</dbReference>
<reference evidence="1" key="2">
    <citation type="submission" date="2025-08" db="UniProtKB">
        <authorList>
            <consortium name="Ensembl"/>
        </authorList>
    </citation>
    <scope>IDENTIFICATION</scope>
</reference>
<evidence type="ECO:0000313" key="2">
    <source>
        <dbReference type="Proteomes" id="UP000265080"/>
    </source>
</evidence>